<evidence type="ECO:0000256" key="1">
    <source>
        <dbReference type="ARBA" id="ARBA00006594"/>
    </source>
</evidence>
<keyword evidence="4" id="KW-0949">S-adenosyl-L-methionine</keyword>
<evidence type="ECO:0000256" key="2">
    <source>
        <dbReference type="ARBA" id="ARBA00022603"/>
    </source>
</evidence>
<organism evidence="6 7">
    <name type="scientific">Candidatus Acididesulfobacter diazotrophicus</name>
    <dbReference type="NCBI Taxonomy" id="2597226"/>
    <lineage>
        <taxon>Bacteria</taxon>
        <taxon>Deltaproteobacteria</taxon>
        <taxon>Candidatus Acidulodesulfobacterales</taxon>
        <taxon>Candidatus Acididesulfobacter</taxon>
    </lineage>
</organism>
<dbReference type="EMBL" id="SGBB01000035">
    <property type="protein sequence ID" value="RZD17527.1"/>
    <property type="molecule type" value="Genomic_DNA"/>
</dbReference>
<dbReference type="GO" id="GO:0032259">
    <property type="term" value="P:methylation"/>
    <property type="evidence" value="ECO:0007669"/>
    <property type="project" value="UniProtKB-KW"/>
</dbReference>
<keyword evidence="2 6" id="KW-0489">Methyltransferase</keyword>
<comment type="caution">
    <text evidence="6">The sequence shown here is derived from an EMBL/GenBank/DDBJ whole genome shotgun (WGS) entry which is preliminary data.</text>
</comment>
<dbReference type="InterPro" id="IPR002052">
    <property type="entry name" value="DNA_methylase_N6_adenine_CS"/>
</dbReference>
<accession>A0A519BJT7</accession>
<sequence>MPIKYVPYYPETIEGQAILNNVTRTQRVLRYRDNNKVHDHIRRGMPYYELEKIERVGNNSENMLIRGECISACAYLKDKGIKVDLVYIDPPFASGADYAKKIYLRRNPKLAEKIAKTEEELDIEEFRIFEEKMYGDIWNKEDYLNWMYENLMAIKSVMSEIGSIYVHLDWHIGHYVKVLMDEVFGEDNFRNEIVWCYTGPSRQTNDFPDKHDVIYRYSRSESYIFNFEKIKIPYVKLNTGKTRGIFKGEATLSEEGKIPEDWWSDITPVARLHATELLNYQTQKPEALLERIIKASSNESMIVADFFGGSGVTAKVANDLNRKFIHVDVGINSIQTTRDRLIAAGAEFDIYDIKDGVSLFRNPIQTMDKLKSLIKGLNAEPTLDSFWIGAINDSKIGLVPVYVPNLLDNGTKVLDIPMINSIINGAIPDLPDSVKKVIIYYVDIENEKDLNKFINDYNKTDMQIELRDLKEILDEAVINDEVDYELKKINNRFEIEFKSFISDRLIQNIDAYNQKKLLNSSISNLFNESIEGDGENGDVTKNKKPFKPIEISESGLELIELISLDCSNFSGVWKSDIELKIDKNGFIILNGKKTKELWNGKIISDKKPLRMKVRNIAGDESIIIF</sequence>
<dbReference type="PRINTS" id="PR00506">
    <property type="entry name" value="D21N6MTFRASE"/>
</dbReference>
<name>A0A519BJT7_9DELT</name>
<dbReference type="InterPro" id="IPR029063">
    <property type="entry name" value="SAM-dependent_MTases_sf"/>
</dbReference>
<evidence type="ECO:0000259" key="5">
    <source>
        <dbReference type="Pfam" id="PF01555"/>
    </source>
</evidence>
<dbReference type="Pfam" id="PF01555">
    <property type="entry name" value="N6_N4_Mtase"/>
    <property type="match status" value="1"/>
</dbReference>
<dbReference type="InterPro" id="IPR002941">
    <property type="entry name" value="DNA_methylase_N4/N6"/>
</dbReference>
<dbReference type="InterPro" id="IPR002295">
    <property type="entry name" value="N4/N6-MTase_EcoPI_Mod-like"/>
</dbReference>
<proteinExistence type="inferred from homology"/>
<dbReference type="GO" id="GO:0003677">
    <property type="term" value="F:DNA binding"/>
    <property type="evidence" value="ECO:0007669"/>
    <property type="project" value="InterPro"/>
</dbReference>
<dbReference type="SUPFAM" id="SSF53335">
    <property type="entry name" value="S-adenosyl-L-methionine-dependent methyltransferases"/>
    <property type="match status" value="1"/>
</dbReference>
<feature type="domain" description="DNA methylase N-4/N-6" evidence="5">
    <location>
        <begin position="83"/>
        <end position="332"/>
    </location>
</feature>
<evidence type="ECO:0000256" key="3">
    <source>
        <dbReference type="ARBA" id="ARBA00022679"/>
    </source>
</evidence>
<protein>
    <submittedName>
        <fullName evidence="6">Site-specific DNA-methyltransferase</fullName>
    </submittedName>
</protein>
<evidence type="ECO:0000256" key="4">
    <source>
        <dbReference type="ARBA" id="ARBA00022691"/>
    </source>
</evidence>
<comment type="similarity">
    <text evidence="1">Belongs to the N(4)/N(6)-methyltransferase family.</text>
</comment>
<dbReference type="GO" id="GO:0008170">
    <property type="term" value="F:N-methyltransferase activity"/>
    <property type="evidence" value="ECO:0007669"/>
    <property type="project" value="InterPro"/>
</dbReference>
<reference evidence="6 7" key="1">
    <citation type="journal article" date="2019" name="ISME J.">
        <title>Insights into ecological role of a new deltaproteobacterial order Candidatus Acidulodesulfobacterales by metagenomics and metatranscriptomics.</title>
        <authorList>
            <person name="Tan S."/>
            <person name="Liu J."/>
            <person name="Fang Y."/>
            <person name="Hedlund B.P."/>
            <person name="Lian Z.H."/>
            <person name="Huang L.Y."/>
            <person name="Li J.T."/>
            <person name="Huang L.N."/>
            <person name="Li W.J."/>
            <person name="Jiang H.C."/>
            <person name="Dong H.L."/>
            <person name="Shu W.S."/>
        </authorList>
    </citation>
    <scope>NUCLEOTIDE SEQUENCE [LARGE SCALE GENOMIC DNA]</scope>
    <source>
        <strain evidence="6">AP1</strain>
    </source>
</reference>
<keyword evidence="3 6" id="KW-0808">Transferase</keyword>
<dbReference type="AlphaFoldDB" id="A0A519BJT7"/>
<dbReference type="PROSITE" id="PS00092">
    <property type="entry name" value="N6_MTASE"/>
    <property type="match status" value="1"/>
</dbReference>
<gene>
    <name evidence="6" type="ORF">EVG15_10660</name>
</gene>
<dbReference type="Proteomes" id="UP000319296">
    <property type="component" value="Unassembled WGS sequence"/>
</dbReference>
<evidence type="ECO:0000313" key="6">
    <source>
        <dbReference type="EMBL" id="RZD17527.1"/>
    </source>
</evidence>
<dbReference type="Gene3D" id="3.40.50.150">
    <property type="entry name" value="Vaccinia Virus protein VP39"/>
    <property type="match status" value="1"/>
</dbReference>
<evidence type="ECO:0000313" key="7">
    <source>
        <dbReference type="Proteomes" id="UP000319296"/>
    </source>
</evidence>